<dbReference type="EMBL" id="LR746274">
    <property type="protein sequence ID" value="CAA7405277.1"/>
    <property type="molecule type" value="Genomic_DNA"/>
</dbReference>
<dbReference type="AlphaFoldDB" id="A0A7I8L5G4"/>
<proteinExistence type="predicted"/>
<accession>A0A7I8L5G4</accession>
<dbReference type="Proteomes" id="UP000663760">
    <property type="component" value="Chromosome 11"/>
</dbReference>
<keyword evidence="2" id="KW-1185">Reference proteome</keyword>
<protein>
    <submittedName>
        <fullName evidence="1">Uncharacterized protein</fullName>
    </submittedName>
</protein>
<name>A0A7I8L5G4_SPIIN</name>
<evidence type="ECO:0000313" key="1">
    <source>
        <dbReference type="EMBL" id="CAA7405277.1"/>
    </source>
</evidence>
<sequence length="34" mass="3808">MKFITKVNSKGFKPKASLLILNQIISEREGSTTQ</sequence>
<organism evidence="1 2">
    <name type="scientific">Spirodela intermedia</name>
    <name type="common">Intermediate duckweed</name>
    <dbReference type="NCBI Taxonomy" id="51605"/>
    <lineage>
        <taxon>Eukaryota</taxon>
        <taxon>Viridiplantae</taxon>
        <taxon>Streptophyta</taxon>
        <taxon>Embryophyta</taxon>
        <taxon>Tracheophyta</taxon>
        <taxon>Spermatophyta</taxon>
        <taxon>Magnoliopsida</taxon>
        <taxon>Liliopsida</taxon>
        <taxon>Araceae</taxon>
        <taxon>Lemnoideae</taxon>
        <taxon>Spirodela</taxon>
    </lineage>
</organism>
<evidence type="ECO:0000313" key="2">
    <source>
        <dbReference type="Proteomes" id="UP000663760"/>
    </source>
</evidence>
<gene>
    <name evidence="1" type="ORF">SI8410_11015955</name>
</gene>
<reference evidence="1" key="1">
    <citation type="submission" date="2020-02" db="EMBL/GenBank/DDBJ databases">
        <authorList>
            <person name="Scholz U."/>
            <person name="Mascher M."/>
            <person name="Fiebig A."/>
        </authorList>
    </citation>
    <scope>NUCLEOTIDE SEQUENCE</scope>
</reference>